<dbReference type="EMBL" id="JANPWB010000011">
    <property type="protein sequence ID" value="KAJ1126481.1"/>
    <property type="molecule type" value="Genomic_DNA"/>
</dbReference>
<sequence length="93" mass="9949">MSIVLSRLPGHPSHARALLQDDAPQRSASSGLQALLADQRIALREASRGTAISLGVPKRSVTPPYRLPRSPLCLLERTRPAGTPLTTAGCWGR</sequence>
<keyword evidence="2" id="KW-1185">Reference proteome</keyword>
<evidence type="ECO:0000313" key="1">
    <source>
        <dbReference type="EMBL" id="KAJ1126481.1"/>
    </source>
</evidence>
<accession>A0AAV7PE52</accession>
<name>A0AAV7PE52_PLEWA</name>
<dbReference type="Proteomes" id="UP001066276">
    <property type="component" value="Chromosome 7"/>
</dbReference>
<gene>
    <name evidence="1" type="ORF">NDU88_004888</name>
</gene>
<proteinExistence type="predicted"/>
<dbReference type="AlphaFoldDB" id="A0AAV7PE52"/>
<evidence type="ECO:0000313" key="2">
    <source>
        <dbReference type="Proteomes" id="UP001066276"/>
    </source>
</evidence>
<protein>
    <submittedName>
        <fullName evidence="1">Uncharacterized protein</fullName>
    </submittedName>
</protein>
<organism evidence="1 2">
    <name type="scientific">Pleurodeles waltl</name>
    <name type="common">Iberian ribbed newt</name>
    <dbReference type="NCBI Taxonomy" id="8319"/>
    <lineage>
        <taxon>Eukaryota</taxon>
        <taxon>Metazoa</taxon>
        <taxon>Chordata</taxon>
        <taxon>Craniata</taxon>
        <taxon>Vertebrata</taxon>
        <taxon>Euteleostomi</taxon>
        <taxon>Amphibia</taxon>
        <taxon>Batrachia</taxon>
        <taxon>Caudata</taxon>
        <taxon>Salamandroidea</taxon>
        <taxon>Salamandridae</taxon>
        <taxon>Pleurodelinae</taxon>
        <taxon>Pleurodeles</taxon>
    </lineage>
</organism>
<comment type="caution">
    <text evidence="1">The sequence shown here is derived from an EMBL/GenBank/DDBJ whole genome shotgun (WGS) entry which is preliminary data.</text>
</comment>
<reference evidence="1" key="1">
    <citation type="journal article" date="2022" name="bioRxiv">
        <title>Sequencing and chromosome-scale assembly of the giantPleurodeles waltlgenome.</title>
        <authorList>
            <person name="Brown T."/>
            <person name="Elewa A."/>
            <person name="Iarovenko S."/>
            <person name="Subramanian E."/>
            <person name="Araus A.J."/>
            <person name="Petzold A."/>
            <person name="Susuki M."/>
            <person name="Suzuki K.-i.T."/>
            <person name="Hayashi T."/>
            <person name="Toyoda A."/>
            <person name="Oliveira C."/>
            <person name="Osipova E."/>
            <person name="Leigh N.D."/>
            <person name="Simon A."/>
            <person name="Yun M.H."/>
        </authorList>
    </citation>
    <scope>NUCLEOTIDE SEQUENCE</scope>
    <source>
        <strain evidence="1">20211129_DDA</strain>
        <tissue evidence="1">Liver</tissue>
    </source>
</reference>